<dbReference type="GO" id="GO:0000105">
    <property type="term" value="P:L-histidine biosynthetic process"/>
    <property type="evidence" value="ECO:0007669"/>
    <property type="project" value="UniProtKB-UniRule"/>
</dbReference>
<dbReference type="GO" id="GO:0005829">
    <property type="term" value="C:cytosol"/>
    <property type="evidence" value="ECO:0007669"/>
    <property type="project" value="TreeGrafter"/>
</dbReference>
<dbReference type="PATRIC" id="fig|545697.3.peg.2524"/>
<dbReference type="EMBL" id="AMEZ01000075">
    <property type="protein sequence ID" value="EKY25097.1"/>
    <property type="molecule type" value="Genomic_DNA"/>
</dbReference>
<dbReference type="InterPro" id="IPR001692">
    <property type="entry name" value="Histidinol_DH_CS"/>
</dbReference>
<dbReference type="FunFam" id="3.40.50.1980:FF:000001">
    <property type="entry name" value="Histidinol dehydrogenase"/>
    <property type="match status" value="1"/>
</dbReference>
<sequence>MIDVIEYSKYEKNNLLKILEERNNTKSNNIEDKVRNIIETVKDYGDRALINFTKQFDNIMLEDLRVTEDEIEEAYNSVDKEFIDILKESKENIKAYHEKQKKLDYIYTKENGVYMGQRIIPIESVGVYVPGGKAAYPSSVLMNVIPAKIAGVKKIVMVTPPSLNGEVNKNILAAAKISGVDEVFKVGGAQAIAALAYGTETIEAVCTIVGPGNAYVAEAKRQVYGKVGIDMIAGPSEVLIIADEAANEKFIAADLMAQAEHDEMASSILITTSMNLAKKVNNEVKVKVEDLDRKEIVKKSLQSYGKIIVCNNIDECIDISNKISPEHLEILLKNPIEYLEKIKNAGSIFLGEYTPEPMGDYFAGTNHVLPTCRSARFSSPLSLDTFTKKSSYLYYSKEALLNCGEKVVKFAKEEGLTAHGNSIKVRLEYEEN</sequence>
<dbReference type="InterPro" id="IPR012131">
    <property type="entry name" value="Hstdl_DH"/>
</dbReference>
<feature type="binding site" evidence="8 12">
    <location>
        <position position="236"/>
    </location>
    <ligand>
        <name>substrate</name>
    </ligand>
</feature>
<feature type="binding site" evidence="8 12">
    <location>
        <position position="419"/>
    </location>
    <ligand>
        <name>substrate</name>
    </ligand>
</feature>
<dbReference type="eggNOG" id="COG0141">
    <property type="taxonomic scope" value="Bacteria"/>
</dbReference>
<comment type="function">
    <text evidence="1 8">Catalyzes the sequential NAD-dependent oxidations of L-histidinol to L-histidinaldehyde and then to L-histidine.</text>
</comment>
<dbReference type="HOGENOM" id="CLU_006732_3_0_9"/>
<dbReference type="CDD" id="cd06572">
    <property type="entry name" value="Histidinol_dh"/>
    <property type="match status" value="1"/>
</dbReference>
<evidence type="ECO:0000256" key="3">
    <source>
        <dbReference type="ARBA" id="ARBA00012965"/>
    </source>
</evidence>
<evidence type="ECO:0000256" key="9">
    <source>
        <dbReference type="PIRNR" id="PIRNR000099"/>
    </source>
</evidence>
<evidence type="ECO:0000256" key="12">
    <source>
        <dbReference type="PIRSR" id="PIRSR000099-3"/>
    </source>
</evidence>
<gene>
    <name evidence="8" type="primary">hisD</name>
    <name evidence="15" type="ORF">HMPREF0216_02565</name>
</gene>
<keyword evidence="8" id="KW-0368">Histidine biosynthesis</keyword>
<feature type="binding site" evidence="8 13">
    <location>
        <position position="258"/>
    </location>
    <ligand>
        <name>Zn(2+)</name>
        <dbReference type="ChEBI" id="CHEBI:29105"/>
    </ligand>
</feature>
<dbReference type="FunFam" id="3.40.50.1980:FF:000026">
    <property type="entry name" value="Histidinol dehydrogenase"/>
    <property type="match status" value="1"/>
</dbReference>
<feature type="binding site" evidence="8 12">
    <location>
        <position position="414"/>
    </location>
    <ligand>
        <name>substrate</name>
    </ligand>
</feature>
<feature type="binding site" evidence="8 13">
    <location>
        <position position="261"/>
    </location>
    <ligand>
        <name>Zn(2+)</name>
        <dbReference type="ChEBI" id="CHEBI:29105"/>
    </ligand>
</feature>
<name>L1QBV7_9CLOT</name>
<dbReference type="PIRSF" id="PIRSF000099">
    <property type="entry name" value="Histidinol_dh"/>
    <property type="match status" value="1"/>
</dbReference>
<feature type="binding site" evidence="8 11">
    <location>
        <position position="190"/>
    </location>
    <ligand>
        <name>NAD(+)</name>
        <dbReference type="ChEBI" id="CHEBI:57540"/>
    </ligand>
</feature>
<reference evidence="15 16" key="1">
    <citation type="submission" date="2012-05" db="EMBL/GenBank/DDBJ databases">
        <authorList>
            <person name="Weinstock G."/>
            <person name="Sodergren E."/>
            <person name="Lobos E.A."/>
            <person name="Fulton L."/>
            <person name="Fulton R."/>
            <person name="Courtney L."/>
            <person name="Fronick C."/>
            <person name="O'Laughlin M."/>
            <person name="Godfrey J."/>
            <person name="Wilson R.M."/>
            <person name="Miner T."/>
            <person name="Farmer C."/>
            <person name="Delehaunty K."/>
            <person name="Cordes M."/>
            <person name="Minx P."/>
            <person name="Tomlinson C."/>
            <person name="Chen J."/>
            <person name="Wollam A."/>
            <person name="Pepin K.H."/>
            <person name="Bhonagiri V."/>
            <person name="Zhang X."/>
            <person name="Suruliraj S."/>
            <person name="Warren W."/>
            <person name="Mitreva M."/>
            <person name="Mardis E.R."/>
            <person name="Wilson R.K."/>
        </authorList>
    </citation>
    <scope>NUCLEOTIDE SEQUENCE [LARGE SCALE GENOMIC DNA]</scope>
    <source>
        <strain evidence="15 16">DSM 1785</strain>
    </source>
</reference>
<feature type="binding site" evidence="8 13">
    <location>
        <position position="360"/>
    </location>
    <ligand>
        <name>Zn(2+)</name>
        <dbReference type="ChEBI" id="CHEBI:29105"/>
    </ligand>
</feature>
<dbReference type="EC" id="1.1.1.23" evidence="3 8"/>
<evidence type="ECO:0000256" key="10">
    <source>
        <dbReference type="PIRSR" id="PIRSR000099-1"/>
    </source>
</evidence>
<evidence type="ECO:0000256" key="8">
    <source>
        <dbReference type="HAMAP-Rule" id="MF_01024"/>
    </source>
</evidence>
<comment type="pathway">
    <text evidence="8">Amino-acid biosynthesis; L-histidine biosynthesis; L-histidine from 5-phospho-alpha-D-ribose 1-diphosphate: step 9/9.</text>
</comment>
<evidence type="ECO:0000256" key="11">
    <source>
        <dbReference type="PIRSR" id="PIRSR000099-2"/>
    </source>
</evidence>
<keyword evidence="4 8" id="KW-0479">Metal-binding</keyword>
<feature type="active site" description="Proton acceptor" evidence="8 10">
    <location>
        <position position="327"/>
    </location>
</feature>
<organism evidence="15 16">
    <name type="scientific">Clostridium celatum DSM 1785</name>
    <dbReference type="NCBI Taxonomy" id="545697"/>
    <lineage>
        <taxon>Bacteria</taxon>
        <taxon>Bacillati</taxon>
        <taxon>Bacillota</taxon>
        <taxon>Clostridia</taxon>
        <taxon>Eubacteriales</taxon>
        <taxon>Clostridiaceae</taxon>
        <taxon>Clostridium</taxon>
    </lineage>
</organism>
<dbReference type="RefSeq" id="WP_005214553.1">
    <property type="nucleotide sequence ID" value="NZ_KB291665.1"/>
</dbReference>
<feature type="binding site" evidence="8 12">
    <location>
        <position position="327"/>
    </location>
    <ligand>
        <name>substrate</name>
    </ligand>
</feature>
<dbReference type="UniPathway" id="UPA00031">
    <property type="reaction ID" value="UER00014"/>
</dbReference>
<evidence type="ECO:0000256" key="4">
    <source>
        <dbReference type="ARBA" id="ARBA00022723"/>
    </source>
</evidence>
<dbReference type="InterPro" id="IPR016161">
    <property type="entry name" value="Ald_DH/histidinol_DH"/>
</dbReference>
<feature type="active site" description="Proton acceptor" evidence="8 10">
    <location>
        <position position="326"/>
    </location>
</feature>
<evidence type="ECO:0000256" key="1">
    <source>
        <dbReference type="ARBA" id="ARBA00003850"/>
    </source>
</evidence>
<evidence type="ECO:0000256" key="6">
    <source>
        <dbReference type="ARBA" id="ARBA00023002"/>
    </source>
</evidence>
<evidence type="ECO:0000256" key="5">
    <source>
        <dbReference type="ARBA" id="ARBA00022833"/>
    </source>
</evidence>
<dbReference type="SUPFAM" id="SSF53720">
    <property type="entry name" value="ALDH-like"/>
    <property type="match status" value="1"/>
</dbReference>
<evidence type="ECO:0000256" key="7">
    <source>
        <dbReference type="ARBA" id="ARBA00049489"/>
    </source>
</evidence>
<dbReference type="GO" id="GO:0004399">
    <property type="term" value="F:histidinol dehydrogenase activity"/>
    <property type="evidence" value="ECO:0007669"/>
    <property type="project" value="UniProtKB-UniRule"/>
</dbReference>
<feature type="binding site" evidence="8 13">
    <location>
        <position position="419"/>
    </location>
    <ligand>
        <name>Zn(2+)</name>
        <dbReference type="ChEBI" id="CHEBI:29105"/>
    </ligand>
</feature>
<keyword evidence="16" id="KW-1185">Reference proteome</keyword>
<proteinExistence type="inferred from homology"/>
<feature type="binding site" evidence="8 11">
    <location>
        <position position="213"/>
    </location>
    <ligand>
        <name>NAD(+)</name>
        <dbReference type="ChEBI" id="CHEBI:57540"/>
    </ligand>
</feature>
<accession>L1QBV7</accession>
<dbReference type="OrthoDB" id="9805269at2"/>
<dbReference type="PANTHER" id="PTHR21256:SF2">
    <property type="entry name" value="HISTIDINE BIOSYNTHESIS TRIFUNCTIONAL PROTEIN"/>
    <property type="match status" value="1"/>
</dbReference>
<comment type="caution">
    <text evidence="15">The sequence shown here is derived from an EMBL/GenBank/DDBJ whole genome shotgun (WGS) entry which is preliminary data.</text>
</comment>
<evidence type="ECO:0000256" key="14">
    <source>
        <dbReference type="RuleBase" id="RU004175"/>
    </source>
</evidence>
<feature type="binding site" evidence="8 12">
    <location>
        <position position="360"/>
    </location>
    <ligand>
        <name>substrate</name>
    </ligand>
</feature>
<evidence type="ECO:0000313" key="15">
    <source>
        <dbReference type="EMBL" id="EKY25097.1"/>
    </source>
</evidence>
<dbReference type="Pfam" id="PF00815">
    <property type="entry name" value="Histidinol_dh"/>
    <property type="match status" value="1"/>
</dbReference>
<comment type="similarity">
    <text evidence="2 8 9 14">Belongs to the histidinol dehydrogenase family.</text>
</comment>
<keyword evidence="8 11" id="KW-0520">NAD</keyword>
<evidence type="ECO:0000313" key="16">
    <source>
        <dbReference type="Proteomes" id="UP000010420"/>
    </source>
</evidence>
<keyword evidence="6 8" id="KW-0560">Oxidoreductase</keyword>
<evidence type="ECO:0000256" key="2">
    <source>
        <dbReference type="ARBA" id="ARBA00010178"/>
    </source>
</evidence>
<dbReference type="AlphaFoldDB" id="L1QBV7"/>
<protein>
    <recommendedName>
        <fullName evidence="3 8">Histidinol dehydrogenase</fullName>
        <shortName evidence="8">HDH</shortName>
        <ecNumber evidence="3 8">1.1.1.23</ecNumber>
    </recommendedName>
</protein>
<feature type="binding site" evidence="8 12">
    <location>
        <position position="261"/>
    </location>
    <ligand>
        <name>substrate</name>
    </ligand>
</feature>
<dbReference type="PANTHER" id="PTHR21256">
    <property type="entry name" value="HISTIDINOL DEHYDROGENASE HDH"/>
    <property type="match status" value="1"/>
</dbReference>
<dbReference type="InterPro" id="IPR022695">
    <property type="entry name" value="Histidinol_DH_monofunct"/>
</dbReference>
<dbReference type="NCBIfam" id="TIGR00069">
    <property type="entry name" value="hisD"/>
    <property type="match status" value="1"/>
</dbReference>
<dbReference type="PROSITE" id="PS00611">
    <property type="entry name" value="HISOL_DEHYDROGENASE"/>
    <property type="match status" value="1"/>
</dbReference>
<dbReference type="STRING" id="545697.HMPREF0216_02565"/>
<feature type="binding site" evidence="8 12">
    <location>
        <position position="258"/>
    </location>
    <ligand>
        <name>substrate</name>
    </ligand>
</feature>
<comment type="catalytic activity">
    <reaction evidence="7 8">
        <text>L-histidinol + 2 NAD(+) + H2O = L-histidine + 2 NADH + 3 H(+)</text>
        <dbReference type="Rhea" id="RHEA:20641"/>
        <dbReference type="ChEBI" id="CHEBI:15377"/>
        <dbReference type="ChEBI" id="CHEBI:15378"/>
        <dbReference type="ChEBI" id="CHEBI:57540"/>
        <dbReference type="ChEBI" id="CHEBI:57595"/>
        <dbReference type="ChEBI" id="CHEBI:57699"/>
        <dbReference type="ChEBI" id="CHEBI:57945"/>
        <dbReference type="EC" id="1.1.1.23"/>
    </reaction>
</comment>
<dbReference type="PRINTS" id="PR00083">
    <property type="entry name" value="HOLDHDRGNASE"/>
</dbReference>
<feature type="binding site" evidence="8 11">
    <location>
        <position position="128"/>
    </location>
    <ligand>
        <name>NAD(+)</name>
        <dbReference type="ChEBI" id="CHEBI:57540"/>
    </ligand>
</feature>
<dbReference type="Gene3D" id="1.20.5.1300">
    <property type="match status" value="1"/>
</dbReference>
<keyword evidence="8" id="KW-0028">Amino-acid biosynthesis</keyword>
<dbReference type="Gene3D" id="3.40.50.1980">
    <property type="entry name" value="Nitrogenase molybdenum iron protein domain"/>
    <property type="match status" value="2"/>
</dbReference>
<dbReference type="HAMAP" id="MF_01024">
    <property type="entry name" value="HisD"/>
    <property type="match status" value="1"/>
</dbReference>
<dbReference type="GO" id="GO:0008270">
    <property type="term" value="F:zinc ion binding"/>
    <property type="evidence" value="ECO:0007669"/>
    <property type="project" value="UniProtKB-UniRule"/>
</dbReference>
<dbReference type="Proteomes" id="UP000010420">
    <property type="component" value="Unassembled WGS sequence"/>
</dbReference>
<comment type="cofactor">
    <cofactor evidence="8 13">
        <name>Zn(2+)</name>
        <dbReference type="ChEBI" id="CHEBI:29105"/>
    </cofactor>
    <text evidence="8 13">Binds 1 zinc ion per subunit.</text>
</comment>
<keyword evidence="5 8" id="KW-0862">Zinc</keyword>
<evidence type="ECO:0000256" key="13">
    <source>
        <dbReference type="PIRSR" id="PIRSR000099-4"/>
    </source>
</evidence>
<dbReference type="GO" id="GO:0051287">
    <property type="term" value="F:NAD binding"/>
    <property type="evidence" value="ECO:0007669"/>
    <property type="project" value="InterPro"/>
</dbReference>